<name>A0A9P8KAN5_AURME</name>
<evidence type="ECO:0000313" key="3">
    <source>
        <dbReference type="Proteomes" id="UP000767238"/>
    </source>
</evidence>
<evidence type="ECO:0000256" key="1">
    <source>
        <dbReference type="SAM" id="MobiDB-lite"/>
    </source>
</evidence>
<reference evidence="2" key="2">
    <citation type="submission" date="2021-08" db="EMBL/GenBank/DDBJ databases">
        <authorList>
            <person name="Gostincar C."/>
            <person name="Sun X."/>
            <person name="Song Z."/>
            <person name="Gunde-Cimerman N."/>
        </authorList>
    </citation>
    <scope>NUCLEOTIDE SEQUENCE</scope>
    <source>
        <strain evidence="2">EXF-8016</strain>
    </source>
</reference>
<comment type="caution">
    <text evidence="2">The sequence shown here is derived from an EMBL/GenBank/DDBJ whole genome shotgun (WGS) entry which is preliminary data.</text>
</comment>
<reference evidence="2" key="1">
    <citation type="journal article" date="2021" name="J Fungi (Basel)">
        <title>Virulence traits and population genomics of the black yeast Aureobasidium melanogenum.</title>
        <authorList>
            <person name="Cernosa A."/>
            <person name="Sun X."/>
            <person name="Gostincar C."/>
            <person name="Fang C."/>
            <person name="Gunde-Cimerman N."/>
            <person name="Song Z."/>
        </authorList>
    </citation>
    <scope>NUCLEOTIDE SEQUENCE</scope>
    <source>
        <strain evidence="2">EXF-8016</strain>
    </source>
</reference>
<accession>A0A9P8KAN5</accession>
<dbReference type="Proteomes" id="UP000767238">
    <property type="component" value="Unassembled WGS sequence"/>
</dbReference>
<protein>
    <submittedName>
        <fullName evidence="2">Uncharacterized protein</fullName>
    </submittedName>
</protein>
<organism evidence="2 3">
    <name type="scientific">Aureobasidium melanogenum</name>
    <name type="common">Aureobasidium pullulans var. melanogenum</name>
    <dbReference type="NCBI Taxonomy" id="46634"/>
    <lineage>
        <taxon>Eukaryota</taxon>
        <taxon>Fungi</taxon>
        <taxon>Dikarya</taxon>
        <taxon>Ascomycota</taxon>
        <taxon>Pezizomycotina</taxon>
        <taxon>Dothideomycetes</taxon>
        <taxon>Dothideomycetidae</taxon>
        <taxon>Dothideales</taxon>
        <taxon>Saccotheciaceae</taxon>
        <taxon>Aureobasidium</taxon>
    </lineage>
</organism>
<sequence>MGLDALSKNWSRLLEFVDRYTSQYGKLELAVRVNVSKATGAHGESSQEICPTKIGPHYFGFYNSEDFALHNSGVEDNQGLAEWEERINALQATSLKSTNIRNKGSHRVEGVSSKRSKART</sequence>
<evidence type="ECO:0000313" key="2">
    <source>
        <dbReference type="EMBL" id="KAH0226883.1"/>
    </source>
</evidence>
<feature type="non-terminal residue" evidence="2">
    <location>
        <position position="120"/>
    </location>
</feature>
<dbReference type="EMBL" id="JAHFYH010000011">
    <property type="protein sequence ID" value="KAH0226883.1"/>
    <property type="molecule type" value="Genomic_DNA"/>
</dbReference>
<dbReference type="AlphaFoldDB" id="A0A9P8KAN5"/>
<gene>
    <name evidence="2" type="ORF">KCV03_g2422</name>
</gene>
<feature type="region of interest" description="Disordered" evidence="1">
    <location>
        <begin position="98"/>
        <end position="120"/>
    </location>
</feature>
<proteinExistence type="predicted"/>